<dbReference type="InterPro" id="IPR004648">
    <property type="entry name" value="Oligpept_transpt"/>
</dbReference>
<feature type="transmembrane region" description="Helical" evidence="9">
    <location>
        <begin position="340"/>
        <end position="361"/>
    </location>
</feature>
<evidence type="ECO:0000256" key="1">
    <source>
        <dbReference type="ARBA" id="ARBA00004141"/>
    </source>
</evidence>
<evidence type="ECO:0000256" key="9">
    <source>
        <dbReference type="SAM" id="Phobius"/>
    </source>
</evidence>
<feature type="transmembrane region" description="Helical" evidence="9">
    <location>
        <begin position="646"/>
        <end position="667"/>
    </location>
</feature>
<evidence type="ECO:0000313" key="10">
    <source>
        <dbReference type="EMBL" id="KAF9078018.1"/>
    </source>
</evidence>
<dbReference type="Pfam" id="PF03169">
    <property type="entry name" value="OPT"/>
    <property type="match status" value="1"/>
</dbReference>
<feature type="transmembrane region" description="Helical" evidence="9">
    <location>
        <begin position="193"/>
        <end position="215"/>
    </location>
</feature>
<dbReference type="OrthoDB" id="9986677at2759"/>
<organism evidence="10 11">
    <name type="scientific">Rhodocollybia butyracea</name>
    <dbReference type="NCBI Taxonomy" id="206335"/>
    <lineage>
        <taxon>Eukaryota</taxon>
        <taxon>Fungi</taxon>
        <taxon>Dikarya</taxon>
        <taxon>Basidiomycota</taxon>
        <taxon>Agaricomycotina</taxon>
        <taxon>Agaricomycetes</taxon>
        <taxon>Agaricomycetidae</taxon>
        <taxon>Agaricales</taxon>
        <taxon>Marasmiineae</taxon>
        <taxon>Omphalotaceae</taxon>
        <taxon>Rhodocollybia</taxon>
    </lineage>
</organism>
<feature type="transmembrane region" description="Helical" evidence="9">
    <location>
        <begin position="235"/>
        <end position="256"/>
    </location>
</feature>
<evidence type="ECO:0000256" key="7">
    <source>
        <dbReference type="ARBA" id="ARBA00022989"/>
    </source>
</evidence>
<feature type="transmembrane region" description="Helical" evidence="9">
    <location>
        <begin position="129"/>
        <end position="149"/>
    </location>
</feature>
<keyword evidence="8 9" id="KW-0472">Membrane</keyword>
<dbReference type="NCBIfam" id="TIGR00728">
    <property type="entry name" value="OPT_sfam"/>
    <property type="match status" value="1"/>
</dbReference>
<feature type="transmembrane region" description="Helical" evidence="9">
    <location>
        <begin position="53"/>
        <end position="72"/>
    </location>
</feature>
<feature type="transmembrane region" description="Helical" evidence="9">
    <location>
        <begin position="503"/>
        <end position="525"/>
    </location>
</feature>
<dbReference type="NCBIfam" id="TIGR00727">
    <property type="entry name" value="ISP4_OPT"/>
    <property type="match status" value="1"/>
</dbReference>
<evidence type="ECO:0000256" key="8">
    <source>
        <dbReference type="ARBA" id="ARBA00023136"/>
    </source>
</evidence>
<evidence type="ECO:0000256" key="3">
    <source>
        <dbReference type="ARBA" id="ARBA00022448"/>
    </source>
</evidence>
<name>A0A9P5UGW9_9AGAR</name>
<dbReference type="EMBL" id="JADNRY010000002">
    <property type="protein sequence ID" value="KAF9078018.1"/>
    <property type="molecule type" value="Genomic_DNA"/>
</dbReference>
<feature type="transmembrane region" description="Helical" evidence="9">
    <location>
        <begin position="455"/>
        <end position="483"/>
    </location>
</feature>
<evidence type="ECO:0000256" key="6">
    <source>
        <dbReference type="ARBA" id="ARBA00022927"/>
    </source>
</evidence>
<keyword evidence="5" id="KW-0571">Peptide transport</keyword>
<dbReference type="PANTHER" id="PTHR22601">
    <property type="entry name" value="ISP4 LIKE PROTEIN"/>
    <property type="match status" value="1"/>
</dbReference>
<feature type="non-terminal residue" evidence="10">
    <location>
        <position position="726"/>
    </location>
</feature>
<keyword evidence="7 9" id="KW-1133">Transmembrane helix</keyword>
<keyword evidence="3" id="KW-0813">Transport</keyword>
<dbReference type="GO" id="GO:0015031">
    <property type="term" value="P:protein transport"/>
    <property type="evidence" value="ECO:0007669"/>
    <property type="project" value="UniProtKB-KW"/>
</dbReference>
<comment type="subcellular location">
    <subcellularLocation>
        <location evidence="1">Membrane</location>
        <topology evidence="1">Multi-pass membrane protein</topology>
    </subcellularLocation>
</comment>
<keyword evidence="4 9" id="KW-0812">Transmembrane</keyword>
<evidence type="ECO:0000313" key="11">
    <source>
        <dbReference type="Proteomes" id="UP000772434"/>
    </source>
</evidence>
<protein>
    <submittedName>
        <fullName evidence="10">OPT oligopeptide transporter protein-domain-containing protein</fullName>
    </submittedName>
</protein>
<comment type="caution">
    <text evidence="10">The sequence shown here is derived from an EMBL/GenBank/DDBJ whole genome shotgun (WGS) entry which is preliminary data.</text>
</comment>
<feature type="transmembrane region" description="Helical" evidence="9">
    <location>
        <begin position="268"/>
        <end position="288"/>
    </location>
</feature>
<evidence type="ECO:0000256" key="4">
    <source>
        <dbReference type="ARBA" id="ARBA00022692"/>
    </source>
</evidence>
<keyword evidence="6" id="KW-0653">Protein transport</keyword>
<dbReference type="GO" id="GO:0016020">
    <property type="term" value="C:membrane"/>
    <property type="evidence" value="ECO:0007669"/>
    <property type="project" value="UniProtKB-SubCell"/>
</dbReference>
<comment type="similarity">
    <text evidence="2">Belongs to the oligopeptide OPT transporter family.</text>
</comment>
<dbReference type="Proteomes" id="UP000772434">
    <property type="component" value="Unassembled WGS sequence"/>
</dbReference>
<dbReference type="GO" id="GO:0035673">
    <property type="term" value="F:oligopeptide transmembrane transporter activity"/>
    <property type="evidence" value="ECO:0007669"/>
    <property type="project" value="InterPro"/>
</dbReference>
<evidence type="ECO:0000256" key="2">
    <source>
        <dbReference type="ARBA" id="ARBA00008807"/>
    </source>
</evidence>
<evidence type="ECO:0000256" key="5">
    <source>
        <dbReference type="ARBA" id="ARBA00022856"/>
    </source>
</evidence>
<accession>A0A9P5UGW9</accession>
<gene>
    <name evidence="10" type="ORF">BDP27DRAFT_1207604</name>
</gene>
<feature type="transmembrane region" description="Helical" evidence="9">
    <location>
        <begin position="392"/>
        <end position="413"/>
    </location>
</feature>
<feature type="transmembrane region" description="Helical" evidence="9">
    <location>
        <begin position="564"/>
        <end position="590"/>
    </location>
</feature>
<sequence>EEDSPYAEVRSAVANYDDIDMPVSTIRAWTIGIVWAILLAGINQIIVYRFPSIFISDVVALLVIFPCGQAWARLCPSISVFGIPLNPGPFSIKEHVLSSVMASVAAQSAYSTEIIAVQRVFYHEVFSFLFQWMLTVSTQLIGLSLGGIMHRFLVAPPSMIWPNSLVQCALLNTLHSQQYAGIGRYGGLSRQRFFSMAFTGAVLWSFFPSYIFTALSNFSWPCWIAPNNIVINQLFGFRSGLGLSVVTFDWNQIGYIGSPLATPWWSEANVVVGFLIFYVIIAPILYYTNVWYSQYLPMASSSAFDNTGHVYNSSRVLINGSFNIEAYENYSPLYLPINFALAYGLSFIAIGATISHALIYLRKPTMLHFRTSLEEQPDIHARLMARYPKVPGWYYACVFVITFLMACLCIKLWPTGMEIWQLIVALIIGLVLVLPIAMIQAVTNRQVPMNVFTELISGFILPGHPVAMMILQTFGYITTFQAIAFTQDFKLGHYMKIPPRVMFWAQIFSTLIAGLVQLGVQMWLFTHVGNMCKPNQKDQFTCQNVEVFGTASIIARISFRLTRLIVLIPILALMFFFIIGALCPAILWLLTKKFPRSKLGYIKIIFGGPGYVPPANGINYLTWALVGFVFQHLIRRRHFTWWAKYNYVLSAALDVGTAVGLILIYFWQVQHSSHSLQYPLHGTIGVNTIQKWWGNTVYMDTLDWQNAPLRPLASGETFGSVLCYGP</sequence>
<feature type="transmembrane region" description="Helical" evidence="9">
    <location>
        <begin position="419"/>
        <end position="443"/>
    </location>
</feature>
<dbReference type="InterPro" id="IPR004813">
    <property type="entry name" value="OPT"/>
</dbReference>
<keyword evidence="11" id="KW-1185">Reference proteome</keyword>
<reference evidence="10" key="1">
    <citation type="submission" date="2020-11" db="EMBL/GenBank/DDBJ databases">
        <authorList>
            <consortium name="DOE Joint Genome Institute"/>
            <person name="Ahrendt S."/>
            <person name="Riley R."/>
            <person name="Andreopoulos W."/>
            <person name="Labutti K."/>
            <person name="Pangilinan J."/>
            <person name="Ruiz-Duenas F.J."/>
            <person name="Barrasa J.M."/>
            <person name="Sanchez-Garcia M."/>
            <person name="Camarero S."/>
            <person name="Miyauchi S."/>
            <person name="Serrano A."/>
            <person name="Linde D."/>
            <person name="Babiker R."/>
            <person name="Drula E."/>
            <person name="Ayuso-Fernandez I."/>
            <person name="Pacheco R."/>
            <person name="Padilla G."/>
            <person name="Ferreira P."/>
            <person name="Barriuso J."/>
            <person name="Kellner H."/>
            <person name="Castanera R."/>
            <person name="Alfaro M."/>
            <person name="Ramirez L."/>
            <person name="Pisabarro A.G."/>
            <person name="Kuo A."/>
            <person name="Tritt A."/>
            <person name="Lipzen A."/>
            <person name="He G."/>
            <person name="Yan M."/>
            <person name="Ng V."/>
            <person name="Cullen D."/>
            <person name="Martin F."/>
            <person name="Rosso M.-N."/>
            <person name="Henrissat B."/>
            <person name="Hibbett D."/>
            <person name="Martinez A.T."/>
            <person name="Grigoriev I.V."/>
        </authorList>
    </citation>
    <scope>NUCLEOTIDE SEQUENCE</scope>
    <source>
        <strain evidence="10">AH 40177</strain>
    </source>
</reference>
<proteinExistence type="inferred from homology"/>
<dbReference type="AlphaFoldDB" id="A0A9P5UGW9"/>
<feature type="transmembrane region" description="Helical" evidence="9">
    <location>
        <begin position="26"/>
        <end position="46"/>
    </location>
</feature>